<dbReference type="RefSeq" id="XP_016939582.3">
    <property type="nucleotide sequence ID" value="XM_017084093.4"/>
</dbReference>
<dbReference type="Proteomes" id="UP001652628">
    <property type="component" value="Chromosome 2L"/>
</dbReference>
<evidence type="ECO:0000313" key="2">
    <source>
        <dbReference type="Proteomes" id="UP001652628"/>
    </source>
</evidence>
<dbReference type="SMART" id="SM00595">
    <property type="entry name" value="MADF"/>
    <property type="match status" value="1"/>
</dbReference>
<dbReference type="PROSITE" id="PS51029">
    <property type="entry name" value="MADF"/>
    <property type="match status" value="1"/>
</dbReference>
<accession>A0AB39ZNF4</accession>
<dbReference type="InterPro" id="IPR006578">
    <property type="entry name" value="MADF-dom"/>
</dbReference>
<sequence>MKRKGRKLSVASSTQFYSHSEKPSLGRSRALLLAKLKRKERSQTSFDSTTGYYSYTDETSLRRASITFSPSPKFMQNAQVKLKLIALYEDHECLWNQCHQDFFNFERKDQIWEAIANEMKLDSPPEFWKHLIHRLRYNVELERIQEQEARFSGGTVQPKLYYTDKLLFLNHMFSREKRTTPKEVPMPVKPLEVTIENQSSRNLRTVREKTKSRTPISEKLASLEKLRNNQSSKLVLSREAFQKMQKVTSGGPYFLTKTKKNS</sequence>
<protein>
    <recommendedName>
        <fullName evidence="1">MADF domain-containing protein</fullName>
    </recommendedName>
</protein>
<name>A0AB39ZNF4_DROSZ</name>
<evidence type="ECO:0000259" key="1">
    <source>
        <dbReference type="PROSITE" id="PS51029"/>
    </source>
</evidence>
<evidence type="ECO:0000313" key="3">
    <source>
        <dbReference type="RefSeq" id="XP_016939582.3"/>
    </source>
</evidence>
<dbReference type="PANTHER" id="PTHR21505:SF8">
    <property type="entry name" value="DPT-YFP REPRESSOR BY OVEREXPRESSION, ISOFORM D-RELATED"/>
    <property type="match status" value="1"/>
</dbReference>
<dbReference type="GeneID" id="108017125"/>
<dbReference type="AlphaFoldDB" id="A0AB39ZNF4"/>
<gene>
    <name evidence="3" type="primary">LOC108017125</name>
</gene>
<feature type="domain" description="MADF" evidence="1">
    <location>
        <begin position="83"/>
        <end position="174"/>
    </location>
</feature>
<keyword evidence="2" id="KW-1185">Reference proteome</keyword>
<dbReference type="PANTHER" id="PTHR21505">
    <property type="entry name" value="MADF DOMAIN-CONTAINING PROTEIN-RELATED"/>
    <property type="match status" value="1"/>
</dbReference>
<organism evidence="2 3">
    <name type="scientific">Drosophila suzukii</name>
    <name type="common">Spotted-wing drosophila fruit fly</name>
    <dbReference type="NCBI Taxonomy" id="28584"/>
    <lineage>
        <taxon>Eukaryota</taxon>
        <taxon>Metazoa</taxon>
        <taxon>Ecdysozoa</taxon>
        <taxon>Arthropoda</taxon>
        <taxon>Hexapoda</taxon>
        <taxon>Insecta</taxon>
        <taxon>Pterygota</taxon>
        <taxon>Neoptera</taxon>
        <taxon>Endopterygota</taxon>
        <taxon>Diptera</taxon>
        <taxon>Brachycera</taxon>
        <taxon>Muscomorpha</taxon>
        <taxon>Ephydroidea</taxon>
        <taxon>Drosophilidae</taxon>
        <taxon>Drosophila</taxon>
        <taxon>Sophophora</taxon>
    </lineage>
</organism>
<dbReference type="Pfam" id="PF10545">
    <property type="entry name" value="MADF_DNA_bdg"/>
    <property type="match status" value="1"/>
</dbReference>
<reference evidence="3" key="1">
    <citation type="submission" date="2025-08" db="UniProtKB">
        <authorList>
            <consortium name="RefSeq"/>
        </authorList>
    </citation>
    <scope>IDENTIFICATION</scope>
</reference>
<proteinExistence type="predicted"/>